<comment type="caution">
    <text evidence="1">The sequence shown here is derived from an EMBL/GenBank/DDBJ whole genome shotgun (WGS) entry which is preliminary data.</text>
</comment>
<gene>
    <name evidence="1" type="ORF">HPB50_019259</name>
</gene>
<proteinExistence type="predicted"/>
<reference evidence="1" key="1">
    <citation type="submission" date="2020-05" db="EMBL/GenBank/DDBJ databases">
        <title>Large-scale comparative analyses of tick genomes elucidate their genetic diversity and vector capacities.</title>
        <authorList>
            <person name="Jia N."/>
            <person name="Wang J."/>
            <person name="Shi W."/>
            <person name="Du L."/>
            <person name="Sun Y."/>
            <person name="Zhan W."/>
            <person name="Jiang J."/>
            <person name="Wang Q."/>
            <person name="Zhang B."/>
            <person name="Ji P."/>
            <person name="Sakyi L.B."/>
            <person name="Cui X."/>
            <person name="Yuan T."/>
            <person name="Jiang B."/>
            <person name="Yang W."/>
            <person name="Lam T.T.-Y."/>
            <person name="Chang Q."/>
            <person name="Ding S."/>
            <person name="Wang X."/>
            <person name="Zhu J."/>
            <person name="Ruan X."/>
            <person name="Zhao L."/>
            <person name="Wei J."/>
            <person name="Que T."/>
            <person name="Du C."/>
            <person name="Cheng J."/>
            <person name="Dai P."/>
            <person name="Han X."/>
            <person name="Huang E."/>
            <person name="Gao Y."/>
            <person name="Liu J."/>
            <person name="Shao H."/>
            <person name="Ye R."/>
            <person name="Li L."/>
            <person name="Wei W."/>
            <person name="Wang X."/>
            <person name="Wang C."/>
            <person name="Yang T."/>
            <person name="Huo Q."/>
            <person name="Li W."/>
            <person name="Guo W."/>
            <person name="Chen H."/>
            <person name="Zhou L."/>
            <person name="Ni X."/>
            <person name="Tian J."/>
            <person name="Zhou Y."/>
            <person name="Sheng Y."/>
            <person name="Liu T."/>
            <person name="Pan Y."/>
            <person name="Xia L."/>
            <person name="Li J."/>
            <person name="Zhao F."/>
            <person name="Cao W."/>
        </authorList>
    </citation>
    <scope>NUCLEOTIDE SEQUENCE</scope>
    <source>
        <strain evidence="1">Hyas-2018</strain>
    </source>
</reference>
<organism evidence="1 2">
    <name type="scientific">Hyalomma asiaticum</name>
    <name type="common">Tick</name>
    <dbReference type="NCBI Taxonomy" id="266040"/>
    <lineage>
        <taxon>Eukaryota</taxon>
        <taxon>Metazoa</taxon>
        <taxon>Ecdysozoa</taxon>
        <taxon>Arthropoda</taxon>
        <taxon>Chelicerata</taxon>
        <taxon>Arachnida</taxon>
        <taxon>Acari</taxon>
        <taxon>Parasitiformes</taxon>
        <taxon>Ixodida</taxon>
        <taxon>Ixodoidea</taxon>
        <taxon>Ixodidae</taxon>
        <taxon>Hyalomminae</taxon>
        <taxon>Hyalomma</taxon>
    </lineage>
</organism>
<evidence type="ECO:0000313" key="1">
    <source>
        <dbReference type="EMBL" id="KAH6941528.1"/>
    </source>
</evidence>
<dbReference type="EMBL" id="CM023491">
    <property type="protein sequence ID" value="KAH6941528.1"/>
    <property type="molecule type" value="Genomic_DNA"/>
</dbReference>
<name>A0ACB7T3J2_HYAAI</name>
<dbReference type="Proteomes" id="UP000821845">
    <property type="component" value="Chromosome 11"/>
</dbReference>
<accession>A0ACB7T3J2</accession>
<protein>
    <submittedName>
        <fullName evidence="1">Uncharacterized protein</fullName>
    </submittedName>
</protein>
<evidence type="ECO:0000313" key="2">
    <source>
        <dbReference type="Proteomes" id="UP000821845"/>
    </source>
</evidence>
<sequence>MTSRFALAVVLCLLCHLTAASADVDFAGGGSRPSHRVKVKLFYETHCPYSRNFITKQLWPTYLKLSERLSVRLVPYGMARKKEAVDADGRKRTEITCQHGHNECVANMIQACAVSLYRGTYQLLAYVACMESSPTPHRVAKPCSSRVGVSWSALEHCASSRAGPRLLLKMGRKTASHRPTVPYVPFVVVNGKQDNDTQQRAASDFFGLVCSMLAEPVPRACVPGQSEVDRGASTGLVDLRGIGFTEAAFVEATANRTDERRTWKRTT</sequence>
<keyword evidence="2" id="KW-1185">Reference proteome</keyword>